<dbReference type="AlphaFoldDB" id="A0A8D8AQR1"/>
<proteinExistence type="predicted"/>
<evidence type="ECO:0000313" key="2">
    <source>
        <dbReference type="EMBL" id="CAG6461829.1"/>
    </source>
</evidence>
<dbReference type="EMBL" id="HBUE01043861">
    <property type="protein sequence ID" value="CAG6461829.1"/>
    <property type="molecule type" value="Transcribed_RNA"/>
</dbReference>
<name>A0A8D8AQR1_CULPI</name>
<accession>A0A8D8AQR1</accession>
<protein>
    <submittedName>
        <fullName evidence="2">(northern house mosquito) hypothetical protein</fullName>
    </submittedName>
</protein>
<evidence type="ECO:0000256" key="1">
    <source>
        <dbReference type="SAM" id="MobiDB-lite"/>
    </source>
</evidence>
<organism evidence="2">
    <name type="scientific">Culex pipiens</name>
    <name type="common">House mosquito</name>
    <dbReference type="NCBI Taxonomy" id="7175"/>
    <lineage>
        <taxon>Eukaryota</taxon>
        <taxon>Metazoa</taxon>
        <taxon>Ecdysozoa</taxon>
        <taxon>Arthropoda</taxon>
        <taxon>Hexapoda</taxon>
        <taxon>Insecta</taxon>
        <taxon>Pterygota</taxon>
        <taxon>Neoptera</taxon>
        <taxon>Endopterygota</taxon>
        <taxon>Diptera</taxon>
        <taxon>Nematocera</taxon>
        <taxon>Culicoidea</taxon>
        <taxon>Culicidae</taxon>
        <taxon>Culicinae</taxon>
        <taxon>Culicini</taxon>
        <taxon>Culex</taxon>
        <taxon>Culex</taxon>
    </lineage>
</organism>
<sequence>MNKSVPRDSAKQANLCARMALGSGFHFKHSRGRPVFSNQSIRQPTQQSLKPSFALRFYLQTWTRGVPWRTSCSGGGGRSRRKSPRSVPLAWSGRVPDAGPKRATWT</sequence>
<feature type="region of interest" description="Disordered" evidence="1">
    <location>
        <begin position="69"/>
        <end position="106"/>
    </location>
</feature>
<reference evidence="2" key="1">
    <citation type="submission" date="2021-05" db="EMBL/GenBank/DDBJ databases">
        <authorList>
            <person name="Alioto T."/>
            <person name="Alioto T."/>
            <person name="Gomez Garrido J."/>
        </authorList>
    </citation>
    <scope>NUCLEOTIDE SEQUENCE</scope>
</reference>
<dbReference type="EMBL" id="HBUE01043860">
    <property type="protein sequence ID" value="CAG6461828.1"/>
    <property type="molecule type" value="Transcribed_RNA"/>
</dbReference>